<accession>R9H1Z5</accession>
<evidence type="ECO:0000313" key="3">
    <source>
        <dbReference type="Proteomes" id="UP000014174"/>
    </source>
</evidence>
<keyword evidence="3" id="KW-1185">Reference proteome</keyword>
<gene>
    <name evidence="2" type="ORF">ADIARSV_1702</name>
</gene>
<dbReference type="AlphaFoldDB" id="R9H1Z5"/>
<keyword evidence="1" id="KW-0472">Membrane</keyword>
<feature type="transmembrane region" description="Helical" evidence="1">
    <location>
        <begin position="24"/>
        <end position="43"/>
    </location>
</feature>
<dbReference type="Proteomes" id="UP000014174">
    <property type="component" value="Unassembled WGS sequence"/>
</dbReference>
<evidence type="ECO:0000313" key="2">
    <source>
        <dbReference type="EMBL" id="EOR95214.1"/>
    </source>
</evidence>
<organism evidence="2 3">
    <name type="scientific">Arcticibacter svalbardensis MN12-7</name>
    <dbReference type="NCBI Taxonomy" id="1150600"/>
    <lineage>
        <taxon>Bacteria</taxon>
        <taxon>Pseudomonadati</taxon>
        <taxon>Bacteroidota</taxon>
        <taxon>Sphingobacteriia</taxon>
        <taxon>Sphingobacteriales</taxon>
        <taxon>Sphingobacteriaceae</taxon>
        <taxon>Arcticibacter</taxon>
    </lineage>
</organism>
<keyword evidence="1" id="KW-1133">Transmembrane helix</keyword>
<comment type="caution">
    <text evidence="2">The sequence shown here is derived from an EMBL/GenBank/DDBJ whole genome shotgun (WGS) entry which is preliminary data.</text>
</comment>
<reference evidence="2 3" key="1">
    <citation type="journal article" date="2013" name="Genome Announc.">
        <title>Draft Genome Sequence of Arcticibacter svalbardensis Strain MN12-7T, a Member of the Family Sphingobacteriaceae Isolated from an Arctic Soil Sample.</title>
        <authorList>
            <person name="Shivaji S."/>
            <person name="Ara S."/>
            <person name="Prasad S."/>
            <person name="Manasa B.P."/>
            <person name="Begum Z."/>
            <person name="Singh A."/>
            <person name="Kumar Pinnaka A."/>
        </authorList>
    </citation>
    <scope>NUCLEOTIDE SEQUENCE [LARGE SCALE GENOMIC DNA]</scope>
    <source>
        <strain evidence="2 3">MN12-7</strain>
    </source>
</reference>
<protein>
    <submittedName>
        <fullName evidence="2">Uncharacterized protein</fullName>
    </submittedName>
</protein>
<dbReference type="EMBL" id="AQPN01000063">
    <property type="protein sequence ID" value="EOR95214.1"/>
    <property type="molecule type" value="Genomic_DNA"/>
</dbReference>
<dbReference type="PATRIC" id="fig|1150600.3.peg.1676"/>
<dbReference type="STRING" id="1150600.ADIARSV_1702"/>
<proteinExistence type="predicted"/>
<name>R9H1Z5_9SPHI</name>
<sequence length="62" mass="6895">MCAATADNSTQNGNTEGNGLNEGILYLLAAPYLAVAGIGFLWYKKYRKDHDNLDLKNDNFNR</sequence>
<evidence type="ECO:0000256" key="1">
    <source>
        <dbReference type="SAM" id="Phobius"/>
    </source>
</evidence>
<keyword evidence="1" id="KW-0812">Transmembrane</keyword>